<evidence type="ECO:0000313" key="1">
    <source>
        <dbReference type="EMBL" id="KKL97399.1"/>
    </source>
</evidence>
<dbReference type="EMBL" id="LAZR01018175">
    <property type="protein sequence ID" value="KKL97399.1"/>
    <property type="molecule type" value="Genomic_DNA"/>
</dbReference>
<organism evidence="1">
    <name type="scientific">marine sediment metagenome</name>
    <dbReference type="NCBI Taxonomy" id="412755"/>
    <lineage>
        <taxon>unclassified sequences</taxon>
        <taxon>metagenomes</taxon>
        <taxon>ecological metagenomes</taxon>
    </lineage>
</organism>
<comment type="caution">
    <text evidence="1">The sequence shown here is derived from an EMBL/GenBank/DDBJ whole genome shotgun (WGS) entry which is preliminary data.</text>
</comment>
<sequence length="282" mass="29824">MAKVYWHADGGNWSDHATHWFNATDGGGGGHGAAPGTDDNAIFDANSFDNVSQTVTIDATATCLAMTWTGATNTPTITQAADLEISGSLTTIAAMVWTSTAFSIYFEGTGNVTTNGLTIGCRIYVDNTATNITLIDALNITGKQLGISRGTIDTNDQTVTCATFATTGAGTRTLDLGASTINCTTWTLSGSNLTLTEGTSTIKVTGTGAFTGGGETYNNVELNGTAHTISGSNTFRKLSFGCCPDYNLHRYNYSDFHYTSIHRVVRQSKNSSRDINSRLDNN</sequence>
<dbReference type="AlphaFoldDB" id="A0A0F9GEZ6"/>
<protein>
    <recommendedName>
        <fullName evidence="2">G8 domain-containing protein</fullName>
    </recommendedName>
</protein>
<reference evidence="1" key="1">
    <citation type="journal article" date="2015" name="Nature">
        <title>Complex archaea that bridge the gap between prokaryotes and eukaryotes.</title>
        <authorList>
            <person name="Spang A."/>
            <person name="Saw J.H."/>
            <person name="Jorgensen S.L."/>
            <person name="Zaremba-Niedzwiedzka K."/>
            <person name="Martijn J."/>
            <person name="Lind A.E."/>
            <person name="van Eijk R."/>
            <person name="Schleper C."/>
            <person name="Guy L."/>
            <person name="Ettema T.J."/>
        </authorList>
    </citation>
    <scope>NUCLEOTIDE SEQUENCE</scope>
</reference>
<proteinExistence type="predicted"/>
<accession>A0A0F9GEZ6</accession>
<name>A0A0F9GEZ6_9ZZZZ</name>
<gene>
    <name evidence="1" type="ORF">LCGC14_1834860</name>
</gene>
<evidence type="ECO:0008006" key="2">
    <source>
        <dbReference type="Google" id="ProtNLM"/>
    </source>
</evidence>